<evidence type="ECO:0000313" key="10">
    <source>
        <dbReference type="Proteomes" id="UP000094565"/>
    </source>
</evidence>
<keyword evidence="10" id="KW-1185">Reference proteome</keyword>
<feature type="compositionally biased region" description="Basic residues" evidence="7">
    <location>
        <begin position="304"/>
        <end position="313"/>
    </location>
</feature>
<comment type="similarity">
    <text evidence="3">Belongs to the PAT1 family.</text>
</comment>
<dbReference type="GO" id="GO:0005634">
    <property type="term" value="C:nucleus"/>
    <property type="evidence" value="ECO:0007669"/>
    <property type="project" value="UniProtKB-SubCell"/>
</dbReference>
<feature type="region of interest" description="Disordered" evidence="7">
    <location>
        <begin position="181"/>
        <end position="320"/>
    </location>
</feature>
<protein>
    <submittedName>
        <fullName evidence="9">BA75_02274T0</fullName>
    </submittedName>
</protein>
<reference evidence="9 10" key="1">
    <citation type="submission" date="2016-02" db="EMBL/GenBank/DDBJ databases">
        <title>Comparative genomic and transcriptomic foundation for Pichia pastoris.</title>
        <authorList>
            <person name="Love K.R."/>
            <person name="Shah K.A."/>
            <person name="Whittaker C.A."/>
            <person name="Wu J."/>
            <person name="Bartlett M.C."/>
            <person name="Ma D."/>
            <person name="Leeson R.L."/>
            <person name="Priest M."/>
            <person name="Young S.K."/>
            <person name="Love J.C."/>
        </authorList>
    </citation>
    <scope>NUCLEOTIDE SEQUENCE [LARGE SCALE GENOMIC DNA]</scope>
    <source>
        <strain evidence="9 10">ATCC 28485</strain>
    </source>
</reference>
<feature type="region of interest" description="Disordered" evidence="7">
    <location>
        <begin position="464"/>
        <end position="497"/>
    </location>
</feature>
<feature type="compositionally biased region" description="Polar residues" evidence="7">
    <location>
        <begin position="229"/>
        <end position="238"/>
    </location>
</feature>
<evidence type="ECO:0000256" key="3">
    <source>
        <dbReference type="ARBA" id="ARBA00009138"/>
    </source>
</evidence>
<keyword evidence="4" id="KW-0963">Cytoplasm</keyword>
<keyword evidence="5" id="KW-0694">RNA-binding</keyword>
<dbReference type="OrthoDB" id="74835at2759"/>
<evidence type="ECO:0000256" key="6">
    <source>
        <dbReference type="ARBA" id="ARBA00023242"/>
    </source>
</evidence>
<evidence type="ECO:0000256" key="1">
    <source>
        <dbReference type="ARBA" id="ARBA00004123"/>
    </source>
</evidence>
<evidence type="ECO:0000256" key="5">
    <source>
        <dbReference type="ARBA" id="ARBA00022884"/>
    </source>
</evidence>
<feature type="region of interest" description="Disordered" evidence="7">
    <location>
        <begin position="78"/>
        <end position="102"/>
    </location>
</feature>
<dbReference type="InterPro" id="IPR019167">
    <property type="entry name" value="PAT1_dom"/>
</dbReference>
<dbReference type="GO" id="GO:0033962">
    <property type="term" value="P:P-body assembly"/>
    <property type="evidence" value="ECO:0007669"/>
    <property type="project" value="TreeGrafter"/>
</dbReference>
<feature type="compositionally biased region" description="Low complexity" evidence="7">
    <location>
        <begin position="193"/>
        <end position="216"/>
    </location>
</feature>
<feature type="compositionally biased region" description="Polar residues" evidence="7">
    <location>
        <begin position="245"/>
        <end position="256"/>
    </location>
</feature>
<dbReference type="InterPro" id="IPR039900">
    <property type="entry name" value="Pat1-like"/>
</dbReference>
<name>A0A1B2JCZ8_PICPA</name>
<dbReference type="Pfam" id="PF09770">
    <property type="entry name" value="PAT1"/>
    <property type="match status" value="1"/>
</dbReference>
<evidence type="ECO:0000256" key="7">
    <source>
        <dbReference type="SAM" id="MobiDB-lite"/>
    </source>
</evidence>
<dbReference type="GO" id="GO:0000932">
    <property type="term" value="C:P-body"/>
    <property type="evidence" value="ECO:0007669"/>
    <property type="project" value="UniProtKB-SubCell"/>
</dbReference>
<keyword evidence="6" id="KW-0539">Nucleus</keyword>
<evidence type="ECO:0000259" key="8">
    <source>
        <dbReference type="Pfam" id="PF09770"/>
    </source>
</evidence>
<feature type="compositionally biased region" description="Low complexity" evidence="7">
    <location>
        <begin position="86"/>
        <end position="99"/>
    </location>
</feature>
<feature type="compositionally biased region" description="Basic and acidic residues" evidence="7">
    <location>
        <begin position="8"/>
        <end position="18"/>
    </location>
</feature>
<dbReference type="GO" id="GO:0003723">
    <property type="term" value="F:RNA binding"/>
    <property type="evidence" value="ECO:0007669"/>
    <property type="project" value="UniProtKB-KW"/>
</dbReference>
<dbReference type="EMBL" id="CP014585">
    <property type="protein sequence ID" value="ANZ75923.1"/>
    <property type="molecule type" value="Genomic_DNA"/>
</dbReference>
<feature type="domain" description="mRNA decay factor PAT1" evidence="8">
    <location>
        <begin position="56"/>
        <end position="835"/>
    </location>
</feature>
<organism evidence="9 10">
    <name type="scientific">Komagataella pastoris</name>
    <name type="common">Yeast</name>
    <name type="synonym">Pichia pastoris</name>
    <dbReference type="NCBI Taxonomy" id="4922"/>
    <lineage>
        <taxon>Eukaryota</taxon>
        <taxon>Fungi</taxon>
        <taxon>Dikarya</taxon>
        <taxon>Ascomycota</taxon>
        <taxon>Saccharomycotina</taxon>
        <taxon>Pichiomycetes</taxon>
        <taxon>Pichiales</taxon>
        <taxon>Pichiaceae</taxon>
        <taxon>Komagataella</taxon>
    </lineage>
</organism>
<dbReference type="GO" id="GO:0000290">
    <property type="term" value="P:deadenylation-dependent decapping of nuclear-transcribed mRNA"/>
    <property type="evidence" value="ECO:0007669"/>
    <property type="project" value="InterPro"/>
</dbReference>
<sequence>MAWNSKKRKDDRYDSYKDFEDEDELNDETFGSDVYVGKNFDFSGGKPKTNVPSASAQPSNMLYAQAARTPVEDVLKPMASLWSEASSQSKPQQQTPTQPAEKVLSLEEIEAQLLGGAVPSGAESQQSPFYGFPPNVNSGQNHQYMQQFPNGVPLGYMVPPFNQSYYGPPDGQYQPSAIQHQGISQMQPPPQGVPQSIPQSIPQSVPQSVQPFPVSPLSNSVPPHVMQVPQVSSDSYSNAGPEGLAQTNSTSPTNEGQSDKERKSESQNTLLDEEQQRPVGSTRGRKTFDLSTLPALGSEEAHQRRIALQRQHHHPNESVENYSRYENRQNHQLRSHHRHEDRFYNLDDSNLSPEERERLARRNHKLERILRGSGFMTPKDKDYCTQSQLSQIVTDDPYNEDFYYQVYKVLNNPNGNGDTNVIAQKYLEQSGHKLGGKDQRVDVALQRMQHQVSLAVTVVRNRNAKKAEKSKSEQHPVFGKTTSATSKKPRQQLDVGKSLIDRVAEGKEDDAFEEQEGSAKDITIKKTLSPIELKFSKSSQTFQLYLIEKTFDEILKLESQEREGVDITDSSLWEALNLEPMGTQQTNNAEEIPSFISILYYEKGMKLFPRTFHFLSNEHRLILVNLIFNHLQKLYVILKGSYKIYESNDYQVPNEINNSIEQFQGTVLKSLVLFLSEAKFQDILESLIVLLNNNNLLFLCTTKVGLSIITILISRLELIKQELSQTLSGEDLSTWSSVYDNLFQSLEGRLSSIFPPKSNQQLADDSHVWQFLASLTLAGRLNHQRIIVGEVRTQIFDVVDQVKNLRATNDPIRVEKSNILLSNLNLFLNVMGLNATENDITELKS</sequence>
<evidence type="ECO:0000313" key="9">
    <source>
        <dbReference type="EMBL" id="ANZ75923.1"/>
    </source>
</evidence>
<dbReference type="PANTHER" id="PTHR21551:SF0">
    <property type="entry name" value="PROTEIN ASSOCIATED WITH TOPO II RELATED-1, ISOFORM A"/>
    <property type="match status" value="1"/>
</dbReference>
<dbReference type="PANTHER" id="PTHR21551">
    <property type="entry name" value="TOPOISOMERASE II-ASSOCIATED PROTEIN PAT1"/>
    <property type="match status" value="1"/>
</dbReference>
<dbReference type="Proteomes" id="UP000094565">
    <property type="component" value="Chromosome 2"/>
</dbReference>
<proteinExistence type="inferred from homology"/>
<feature type="region of interest" description="Disordered" evidence="7">
    <location>
        <begin position="1"/>
        <end position="28"/>
    </location>
</feature>
<dbReference type="AlphaFoldDB" id="A0A1B2JCZ8"/>
<comment type="subcellular location">
    <subcellularLocation>
        <location evidence="2">Cytoplasm</location>
        <location evidence="2">P-body</location>
    </subcellularLocation>
    <subcellularLocation>
        <location evidence="1">Nucleus</location>
    </subcellularLocation>
</comment>
<feature type="compositionally biased region" description="Basic and acidic residues" evidence="7">
    <location>
        <begin position="465"/>
        <end position="474"/>
    </location>
</feature>
<accession>A0A1B2JCZ8</accession>
<feature type="region of interest" description="Disordered" evidence="7">
    <location>
        <begin position="117"/>
        <end position="138"/>
    </location>
</feature>
<evidence type="ECO:0000256" key="2">
    <source>
        <dbReference type="ARBA" id="ARBA00004201"/>
    </source>
</evidence>
<gene>
    <name evidence="9" type="ORF">ATY40_BA7502274</name>
</gene>
<evidence type="ECO:0000256" key="4">
    <source>
        <dbReference type="ARBA" id="ARBA00022490"/>
    </source>
</evidence>